<dbReference type="Proteomes" id="UP000015927">
    <property type="component" value="Chromosome"/>
</dbReference>
<protein>
    <submittedName>
        <fullName evidence="1">Uncharacterized protein</fullName>
    </submittedName>
</protein>
<dbReference type="KEGG" id="lpi:LBPG_01738"/>
<evidence type="ECO:0000313" key="1">
    <source>
        <dbReference type="EMBL" id="EEQ66289.1"/>
    </source>
</evidence>
<dbReference type="AlphaFoldDB" id="A0A826HKT2"/>
<reference evidence="1 2" key="1">
    <citation type="submission" date="2010-12" db="EMBL/GenBank/DDBJ databases">
        <title>The Genome Sequence of Lactobacillus paracasei subsp. paracasei strain 8700:2.</title>
        <authorList>
            <consortium name="The Broad Institute Genome Sequencing Platform"/>
            <person name="Ward D."/>
            <person name="Earl A."/>
            <person name="Feldgarden M."/>
            <person name="Young S.K."/>
            <person name="Gargeya S."/>
            <person name="Zeng Q."/>
            <person name="Alvarado L."/>
            <person name="Berlin A."/>
            <person name="Bochicchio J."/>
            <person name="Chapman S.B."/>
            <person name="Chen Z."/>
            <person name="Freedman E."/>
            <person name="Gellesch M."/>
            <person name="Goldberg J."/>
            <person name="Griggs A."/>
            <person name="Gujja S."/>
            <person name="Heilman E."/>
            <person name="Heiman D."/>
            <person name="Howarth C."/>
            <person name="Mehta T."/>
            <person name="Neiman D."/>
            <person name="Pearson M."/>
            <person name="Roberts A."/>
            <person name="Saif S."/>
            <person name="Shea T."/>
            <person name="Shenoy N."/>
            <person name="Sisk P."/>
            <person name="Stolte C."/>
            <person name="Sykes S."/>
            <person name="White J."/>
            <person name="Yandava C."/>
            <person name="Saulnier D."/>
            <person name="Haas B."/>
            <person name="Nusbaum C."/>
            <person name="Birren B."/>
        </authorList>
    </citation>
    <scope>NUCLEOTIDE SEQUENCE [LARGE SCALE GENOMIC DNA]</scope>
    <source>
        <strain evidence="1 2">8700:2</strain>
    </source>
</reference>
<proteinExistence type="predicted"/>
<accession>A0A826HKT2</accession>
<organism evidence="1 2">
    <name type="scientific">Lacticaseibacillus paracasei subsp. paracasei 8700:2</name>
    <dbReference type="NCBI Taxonomy" id="537973"/>
    <lineage>
        <taxon>Bacteria</taxon>
        <taxon>Bacillati</taxon>
        <taxon>Bacillota</taxon>
        <taxon>Bacilli</taxon>
        <taxon>Lactobacillales</taxon>
        <taxon>Lactobacillaceae</taxon>
        <taxon>Lacticaseibacillus</taxon>
    </lineage>
</organism>
<name>A0A826HKT2_LACPA</name>
<sequence>MATSRYFLKFTDCLEHGSTVVHGQWRVRLHFRQPITKQNMKHMKFQLTQQREGREVPNEPQADLSQDQKVIKMMDAYYSRATDNRVVITTLPQALNSQNLVQIVPFEPSRK</sequence>
<dbReference type="EMBL" id="CP002391">
    <property type="protein sequence ID" value="EEQ66289.1"/>
    <property type="molecule type" value="Genomic_DNA"/>
</dbReference>
<evidence type="ECO:0000313" key="2">
    <source>
        <dbReference type="Proteomes" id="UP000015927"/>
    </source>
</evidence>
<gene>
    <name evidence="1" type="ORF">LBPG_01738</name>
</gene>